<dbReference type="AlphaFoldDB" id="A0A4S3MLW3"/>
<protein>
    <submittedName>
        <fullName evidence="2">GNAT family N-acetyltransferase</fullName>
    </submittedName>
</protein>
<organism evidence="2 3">
    <name type="scientific">Aliigemmobacter aestuarii</name>
    <dbReference type="NCBI Taxonomy" id="1445661"/>
    <lineage>
        <taxon>Bacteria</taxon>
        <taxon>Pseudomonadati</taxon>
        <taxon>Pseudomonadota</taxon>
        <taxon>Alphaproteobacteria</taxon>
        <taxon>Rhodobacterales</taxon>
        <taxon>Paracoccaceae</taxon>
        <taxon>Aliigemmobacter</taxon>
    </lineage>
</organism>
<dbReference type="PANTHER" id="PTHR43451:SF1">
    <property type="entry name" value="ACETYLTRANSFERASE"/>
    <property type="match status" value="1"/>
</dbReference>
<keyword evidence="3" id="KW-1185">Reference proteome</keyword>
<feature type="domain" description="N-acetyltransferase" evidence="1">
    <location>
        <begin position="2"/>
        <end position="152"/>
    </location>
</feature>
<dbReference type="PANTHER" id="PTHR43451">
    <property type="entry name" value="ACETYLTRANSFERASE (GNAT) FAMILY PROTEIN"/>
    <property type="match status" value="1"/>
</dbReference>
<dbReference type="InterPro" id="IPR016181">
    <property type="entry name" value="Acyl_CoA_acyltransferase"/>
</dbReference>
<dbReference type="Pfam" id="PF13673">
    <property type="entry name" value="Acetyltransf_10"/>
    <property type="match status" value="1"/>
</dbReference>
<comment type="caution">
    <text evidence="2">The sequence shown here is derived from an EMBL/GenBank/DDBJ whole genome shotgun (WGS) entry which is preliminary data.</text>
</comment>
<proteinExistence type="predicted"/>
<name>A0A4S3MLW3_9RHOB</name>
<dbReference type="PROSITE" id="PS51186">
    <property type="entry name" value="GNAT"/>
    <property type="match status" value="1"/>
</dbReference>
<dbReference type="OrthoDB" id="9789081at2"/>
<evidence type="ECO:0000259" key="1">
    <source>
        <dbReference type="PROSITE" id="PS51186"/>
    </source>
</evidence>
<dbReference type="GO" id="GO:0016747">
    <property type="term" value="F:acyltransferase activity, transferring groups other than amino-acyl groups"/>
    <property type="evidence" value="ECO:0007669"/>
    <property type="project" value="InterPro"/>
</dbReference>
<accession>A0A4S3MLW3</accession>
<dbReference type="Gene3D" id="3.40.630.30">
    <property type="match status" value="1"/>
</dbReference>
<evidence type="ECO:0000313" key="2">
    <source>
        <dbReference type="EMBL" id="THD82792.1"/>
    </source>
</evidence>
<dbReference type="SUPFAM" id="SSF55729">
    <property type="entry name" value="Acyl-CoA N-acyltransferases (Nat)"/>
    <property type="match status" value="1"/>
</dbReference>
<dbReference type="InterPro" id="IPR052564">
    <property type="entry name" value="N-acetyltrans/Recomb-assoc"/>
</dbReference>
<dbReference type="EMBL" id="SSND01000003">
    <property type="protein sequence ID" value="THD82792.1"/>
    <property type="molecule type" value="Genomic_DNA"/>
</dbReference>
<dbReference type="Proteomes" id="UP000309450">
    <property type="component" value="Unassembled WGS sequence"/>
</dbReference>
<evidence type="ECO:0000313" key="3">
    <source>
        <dbReference type="Proteomes" id="UP000309450"/>
    </source>
</evidence>
<gene>
    <name evidence="2" type="ORF">E7811_11560</name>
</gene>
<dbReference type="InterPro" id="IPR000182">
    <property type="entry name" value="GNAT_dom"/>
</dbReference>
<dbReference type="CDD" id="cd04301">
    <property type="entry name" value="NAT_SF"/>
    <property type="match status" value="1"/>
</dbReference>
<sequence>MIAIRPYRAEDRAECAALFYRAVHEGAAGAYDAVQRADWAPSPLPDLSKPDRKLDQFAWVSEADGRITGFMTLTREGHLDMAFVLPEVMGKGHAAALYDVLLDRARAEGMNRLTVHATPYSKSFLMKRGWVLDKVEPFVSDGGVAYMRNYLSLALDQGAR</sequence>
<dbReference type="RefSeq" id="WP_136394820.1">
    <property type="nucleotide sequence ID" value="NZ_SSND01000003.1"/>
</dbReference>
<keyword evidence="2" id="KW-0808">Transferase</keyword>
<reference evidence="2 3" key="1">
    <citation type="submission" date="2019-04" db="EMBL/GenBank/DDBJ databases">
        <title>Draft genome sequence of Gemmobacter aestuarii sp. nov.</title>
        <authorList>
            <person name="Hameed A."/>
            <person name="Lin S.-Y."/>
            <person name="Shahina M."/>
            <person name="Lai W.-A."/>
            <person name="Young C.-C."/>
        </authorList>
    </citation>
    <scope>NUCLEOTIDE SEQUENCE [LARGE SCALE GENOMIC DNA]</scope>
    <source>
        <strain evidence="2 3">CC-PW-75</strain>
    </source>
</reference>